<proteinExistence type="predicted"/>
<dbReference type="EMBL" id="CM046103">
    <property type="protein sequence ID" value="KAI8427987.1"/>
    <property type="molecule type" value="Genomic_DNA"/>
</dbReference>
<accession>A0ACC0JUZ6</accession>
<protein>
    <submittedName>
        <fullName evidence="1">Uncharacterized protein</fullName>
    </submittedName>
</protein>
<organism evidence="1 2">
    <name type="scientific">Choristoneura fumiferana</name>
    <name type="common">Spruce budworm moth</name>
    <name type="synonym">Archips fumiferana</name>
    <dbReference type="NCBI Taxonomy" id="7141"/>
    <lineage>
        <taxon>Eukaryota</taxon>
        <taxon>Metazoa</taxon>
        <taxon>Ecdysozoa</taxon>
        <taxon>Arthropoda</taxon>
        <taxon>Hexapoda</taxon>
        <taxon>Insecta</taxon>
        <taxon>Pterygota</taxon>
        <taxon>Neoptera</taxon>
        <taxon>Endopterygota</taxon>
        <taxon>Lepidoptera</taxon>
        <taxon>Glossata</taxon>
        <taxon>Ditrysia</taxon>
        <taxon>Tortricoidea</taxon>
        <taxon>Tortricidae</taxon>
        <taxon>Tortricinae</taxon>
        <taxon>Choristoneura</taxon>
    </lineage>
</organism>
<dbReference type="Proteomes" id="UP001064048">
    <property type="component" value="Chromosome 3"/>
</dbReference>
<keyword evidence="2" id="KW-1185">Reference proteome</keyword>
<gene>
    <name evidence="1" type="ORF">MSG28_002293</name>
</gene>
<comment type="caution">
    <text evidence="1">The sequence shown here is derived from an EMBL/GenBank/DDBJ whole genome shotgun (WGS) entry which is preliminary data.</text>
</comment>
<name>A0ACC0JUZ6_CHOFU</name>
<sequence length="2217" mass="248574">MSTGKRRYSSSGSDSAEETRKKDLKERDEFATRLKKRDEQRVKKVAESSSKRSYEEAAKRLKLEAEDRDKLLPKLRVQSRRKLTEREKKEREHKKTILQLAKEHEKARELENVQRYHMPRDLGKGEKGEYIEVDDNEKLPHSEQRKWEQEQIKSAFFKFGAKDAKAQNEYELLLDEQIDFIQALQLEGTKEKKEEKEKSEYQKMRMTIEETKISLPVYPFKEALIEAIRNYQILIVEGETGSGKTTQIPQYLHEAGFTDDGKKIGCTQPRRVAAMSVAARVAQEMNVKLGNEVGYSIRFEDCTSDRTVIKYMTDGTLHREFLSEPDLASYSVMIIDEAHERTLHTDILFGLVKDITRFRPDLKLLISSATLDAEKFSNFFDEAPIFRIPGRRFPVDIYYTKAPEADYIDACVVSVLQIHATQPLGDVLVFLTGQEEIETCVEMLQERTKRLGKKIRELIILPVYANLPSDMQAKIFEQTPEGARKVVLATNIAETSLTIDNIIYVIDPGFAKQNNFNSKTGMESLIVVPISKASANQRAGRAGRVAPGKCFRLYTAWAYKYELEDNTVPEIQRINLGNAVLTLKALGINDLIHFDFLDPPPHETLVLALEQLYALGALNHHGELTKAGRRMAEFPTDPMLAKMLLASEKYKCSEEVVTIAAMLSVNSSVFYRPKDKIIHADTARKNFFHPSGDHLTLMNVYNQWVESDFSVQWCYENFIQYRSMKRARDVREQLAGLMDRVEIEMVSSISEDANIRKAITAGYFYHIAKFSKGGNYKTVKHNQTVMIHPNSALFEELPRWVIYHELVFTSKEFMRQVTEIESKWLLEVAPHYYKSKELEDSTNKKMPKTVDLKLHLQGTDYGTFLANEPSPLAVSTIDDKLREKLVIEFQHLRNHSVEPLSTFLDFITYSYMIDNIILLITGTLHQRPISELIPKCHPLGSFEQMEAIHVAATPAELYNAVLVDTPLAPFFVDCISEQDLDEMNIEIIRNTLYKAYLEAFYDFCKQIGGTTADVMCEILAFEADRRAIIITINSFGTELSKDDRAKLYPRCGKLNPDGLAALARADDYEQVKAVAEYYAEYQALFEGAGNNVSLNVHAFLQQFHFGVFYSYLKLKEQECRNIVWISDKKEDVGSMVVTNMVLNPKKFFESGQAIPRRMIPPPDAIEYYTSAEFRGYLADPEKISQERLKLSQNKDKSLFYAPGVLLFGLALPGVDRDPSRDQRGGGLVLRAVDVAAGPLHLCIMCRLPAILAPFRICAAAYLRRHAMSPGISFSASMISLRPSSASFSTVITCAVLAFATVVVLGHSHSHDHSHDEPPSFKYSKAANEQQKAEQKKITDPDYDLYVSALSSTVFISIVPFFILFFIPIDGSVEKQPLLKILLSFASGGLLGDAFLHLIPHALAASGGDGGHSHSHSHSGEGEHAPHDTTVGLGVLGGIIAFLVVEKTVRLFSGGHGHSHAVDKKKNDDKKKKANKEKKEDIKIAGHTNSTSSPASSLGVLTTHTETPVVTHAPVGTDLLEPLQIITKFRVEIGGDRNELEAAEKYLDHAAVANFTTFIKLLSDVLAQGGNSQVARMAAGLQLKNHLTSKDVSLKLQYQQRWLALPEETRLYIKKNILTAVGTEDTRPSSAAQCVAYVAVAELPAGQWIDLIPVLVKILSLYYQYMEPYMGQALFPITLEAMKSDVDEISLQGIEFWSNVSDEEIDLAIEEAEAGDAGRPPARTSRFYARGALQYLAPVLMQKLTKQDDSDDELEWNPSKAASVCLMLLSNCCEDEIVPHVLPFINLNIKNENWRYREAALMAFGSILGGLEVNTLKPLVEKAMPTLIEAMYDSSVAVRDTAAWTFGRICEIVPEAAINETYLNPLLESLVNGLKAEPRVAANVCWAFTGLAEAAYENADSTDSNQPKTYCMSSYFDFIIQRLLETTDRQDAAQHNLRSAAYEALMEMVKNSPSDCYVTVQKTTMVILERLQQVLQMENHISSQADRSQFNDLQSLLCATLQSVLRKVTPEDAPQISDAIMTALLTMFASNAGKAGGVQEDALMAVSTLVEVLGEGFLKYMDAFKRYLYVGLKNHQENQVCIAAVGLTGDICRVLKSKASNAQVDRNDFAMVEYLGELRESVRADVGLVEPHVPAIVNFMMVVAMEPERTDGHMSVIAGLAGDLCAVFGARVLPLLEQRPLLDLLQAARRSRTPRTKTLANWATKEIRKLKQLAPPAS</sequence>
<reference evidence="1 2" key="1">
    <citation type="journal article" date="2022" name="Genome Biol. Evol.">
        <title>The Spruce Budworm Genome: Reconstructing the Evolutionary History of Antifreeze Proteins.</title>
        <authorList>
            <person name="Beliveau C."/>
            <person name="Gagne P."/>
            <person name="Picq S."/>
            <person name="Vernygora O."/>
            <person name="Keeling C.I."/>
            <person name="Pinkney K."/>
            <person name="Doucet D."/>
            <person name="Wen F."/>
            <person name="Johnston J.S."/>
            <person name="Maaroufi H."/>
            <person name="Boyle B."/>
            <person name="Laroche J."/>
            <person name="Dewar K."/>
            <person name="Juretic N."/>
            <person name="Blackburn G."/>
            <person name="Nisole A."/>
            <person name="Brunet B."/>
            <person name="Brandao M."/>
            <person name="Lumley L."/>
            <person name="Duan J."/>
            <person name="Quan G."/>
            <person name="Lucarotti C.J."/>
            <person name="Roe A.D."/>
            <person name="Sperling F.A.H."/>
            <person name="Levesque R.C."/>
            <person name="Cusson M."/>
        </authorList>
    </citation>
    <scope>NUCLEOTIDE SEQUENCE [LARGE SCALE GENOMIC DNA]</scope>
    <source>
        <strain evidence="1">Glfc:IPQL:Cfum</strain>
    </source>
</reference>
<evidence type="ECO:0000313" key="1">
    <source>
        <dbReference type="EMBL" id="KAI8427987.1"/>
    </source>
</evidence>
<evidence type="ECO:0000313" key="2">
    <source>
        <dbReference type="Proteomes" id="UP001064048"/>
    </source>
</evidence>